<evidence type="ECO:0000313" key="2">
    <source>
        <dbReference type="EMBL" id="SJL16234.1"/>
    </source>
</evidence>
<feature type="compositionally biased region" description="Basic and acidic residues" evidence="1">
    <location>
        <begin position="1"/>
        <end position="11"/>
    </location>
</feature>
<name>A0A284S5E5_ARMOS</name>
<evidence type="ECO:0000256" key="1">
    <source>
        <dbReference type="SAM" id="MobiDB-lite"/>
    </source>
</evidence>
<feature type="compositionally biased region" description="Basic and acidic residues" evidence="1">
    <location>
        <begin position="161"/>
        <end position="174"/>
    </location>
</feature>
<feature type="region of interest" description="Disordered" evidence="1">
    <location>
        <begin position="1"/>
        <end position="24"/>
    </location>
</feature>
<organism evidence="2 3">
    <name type="scientific">Armillaria ostoyae</name>
    <name type="common">Armillaria root rot fungus</name>
    <dbReference type="NCBI Taxonomy" id="47428"/>
    <lineage>
        <taxon>Eukaryota</taxon>
        <taxon>Fungi</taxon>
        <taxon>Dikarya</taxon>
        <taxon>Basidiomycota</taxon>
        <taxon>Agaricomycotina</taxon>
        <taxon>Agaricomycetes</taxon>
        <taxon>Agaricomycetidae</taxon>
        <taxon>Agaricales</taxon>
        <taxon>Marasmiineae</taxon>
        <taxon>Physalacriaceae</taxon>
        <taxon>Armillaria</taxon>
    </lineage>
</organism>
<sequence length="345" mass="40219">MEEMPPWRHEFSPTGTEQNSRPPLEITYRMPAPEQRPNSRSWSTTYSHWPSQRETALTWMAPPEDFDVFTYDEETFGGSTPELSWDSRSYAFEPRPTLFPYAPFPLPDSPNWEYQHHDLYPAHLCRIQGYHPPQYGTHPITGQNDPDDQQEGGSNNPPATSKEEQLQQARLKSETYRSEVDNLCQQLEAARDHQTRHDMIWNFNQSNTDDKGKDPKWGRPPIPNWRRPLHEHDDRFSVPRPPPGKGWPHPMPQPIGHAPSDTAYLGIKPILMQPPKPFRGAHDDIERFVGDCITYFEAFSTYFLLDSQMVPFAASYFEGSTKEWWVYKRPEFWANDDDDSVPARF</sequence>
<evidence type="ECO:0000313" key="3">
    <source>
        <dbReference type="Proteomes" id="UP000219338"/>
    </source>
</evidence>
<feature type="compositionally biased region" description="Basic and acidic residues" evidence="1">
    <location>
        <begin position="208"/>
        <end position="217"/>
    </location>
</feature>
<dbReference type="EMBL" id="FUEG01000033">
    <property type="protein sequence ID" value="SJL16234.1"/>
    <property type="molecule type" value="Genomic_DNA"/>
</dbReference>
<gene>
    <name evidence="2" type="ORF">ARMOST_19754</name>
</gene>
<keyword evidence="3" id="KW-1185">Reference proteome</keyword>
<dbReference type="Proteomes" id="UP000219338">
    <property type="component" value="Unassembled WGS sequence"/>
</dbReference>
<dbReference type="AlphaFoldDB" id="A0A284S5E5"/>
<accession>A0A284S5E5</accession>
<dbReference type="OrthoDB" id="3068543at2759"/>
<feature type="region of interest" description="Disordered" evidence="1">
    <location>
        <begin position="131"/>
        <end position="174"/>
    </location>
</feature>
<proteinExistence type="predicted"/>
<reference evidence="3" key="1">
    <citation type="journal article" date="2017" name="Nat. Ecol. Evol.">
        <title>Genome expansion and lineage-specific genetic innovations in the forest pathogenic fungi Armillaria.</title>
        <authorList>
            <person name="Sipos G."/>
            <person name="Prasanna A.N."/>
            <person name="Walter M.C."/>
            <person name="O'Connor E."/>
            <person name="Balint B."/>
            <person name="Krizsan K."/>
            <person name="Kiss B."/>
            <person name="Hess J."/>
            <person name="Varga T."/>
            <person name="Slot J."/>
            <person name="Riley R."/>
            <person name="Boka B."/>
            <person name="Rigling D."/>
            <person name="Barry K."/>
            <person name="Lee J."/>
            <person name="Mihaltcheva S."/>
            <person name="LaButti K."/>
            <person name="Lipzen A."/>
            <person name="Waldron R."/>
            <person name="Moloney N.M."/>
            <person name="Sperisen C."/>
            <person name="Kredics L."/>
            <person name="Vagvoelgyi C."/>
            <person name="Patrignani A."/>
            <person name="Fitzpatrick D."/>
            <person name="Nagy I."/>
            <person name="Doyle S."/>
            <person name="Anderson J.B."/>
            <person name="Grigoriev I.V."/>
            <person name="Gueldener U."/>
            <person name="Muensterkoetter M."/>
            <person name="Nagy L.G."/>
        </authorList>
    </citation>
    <scope>NUCLEOTIDE SEQUENCE [LARGE SCALE GENOMIC DNA]</scope>
    <source>
        <strain evidence="3">C18/9</strain>
    </source>
</reference>
<feature type="region of interest" description="Disordered" evidence="1">
    <location>
        <begin position="203"/>
        <end position="230"/>
    </location>
</feature>
<protein>
    <submittedName>
        <fullName evidence="2">Uncharacterized protein</fullName>
    </submittedName>
</protein>